<protein>
    <recommendedName>
        <fullName evidence="4 13">Phospholipase A2</fullName>
        <ecNumber evidence="4 13">3.1.1.4</ecNumber>
    </recommendedName>
</protein>
<dbReference type="Pfam" id="PF01735">
    <property type="entry name" value="PLA2_B"/>
    <property type="match status" value="1"/>
</dbReference>
<dbReference type="InterPro" id="IPR035892">
    <property type="entry name" value="C2_domain_sf"/>
</dbReference>
<evidence type="ECO:0000256" key="13">
    <source>
        <dbReference type="RuleBase" id="RU362102"/>
    </source>
</evidence>
<dbReference type="EC" id="3.1.1.4" evidence="4 13"/>
<evidence type="ECO:0000256" key="3">
    <source>
        <dbReference type="ARBA" id="ARBA00004514"/>
    </source>
</evidence>
<evidence type="ECO:0000256" key="8">
    <source>
        <dbReference type="ARBA" id="ARBA00022837"/>
    </source>
</evidence>
<dbReference type="GO" id="GO:0046475">
    <property type="term" value="P:glycerophospholipid catabolic process"/>
    <property type="evidence" value="ECO:0007669"/>
    <property type="project" value="TreeGrafter"/>
</dbReference>
<dbReference type="InterPro" id="IPR002642">
    <property type="entry name" value="LysoPLipase_cat_dom"/>
</dbReference>
<dbReference type="Gene3D" id="2.60.40.150">
    <property type="entry name" value="C2 domain"/>
    <property type="match status" value="1"/>
</dbReference>
<comment type="subcellular location">
    <subcellularLocation>
        <location evidence="3">Cytoplasm</location>
        <location evidence="3">Cytosol</location>
    </subcellularLocation>
    <subcellularLocation>
        <location evidence="2">Membrane</location>
        <topology evidence="2">Peripheral membrane protein</topology>
    </subcellularLocation>
</comment>
<dbReference type="SMART" id="SM00239">
    <property type="entry name" value="C2"/>
    <property type="match status" value="1"/>
</dbReference>
<evidence type="ECO:0000256" key="6">
    <source>
        <dbReference type="ARBA" id="ARBA00022723"/>
    </source>
</evidence>
<dbReference type="GO" id="GO:0005829">
    <property type="term" value="C:cytosol"/>
    <property type="evidence" value="ECO:0007669"/>
    <property type="project" value="UniProtKB-SubCell"/>
</dbReference>
<organism evidence="16 17">
    <name type="scientific">Eublepharis macularius</name>
    <name type="common">Leopard gecko</name>
    <name type="synonym">Cyrtodactylus macularius</name>
    <dbReference type="NCBI Taxonomy" id="481883"/>
    <lineage>
        <taxon>Eukaryota</taxon>
        <taxon>Metazoa</taxon>
        <taxon>Chordata</taxon>
        <taxon>Craniata</taxon>
        <taxon>Vertebrata</taxon>
        <taxon>Euteleostomi</taxon>
        <taxon>Lepidosauria</taxon>
        <taxon>Squamata</taxon>
        <taxon>Bifurcata</taxon>
        <taxon>Gekkota</taxon>
        <taxon>Eublepharidae</taxon>
        <taxon>Eublepharinae</taxon>
        <taxon>Eublepharis</taxon>
    </lineage>
</organism>
<feature type="domain" description="PLA2c" evidence="15">
    <location>
        <begin position="265"/>
        <end position="815"/>
    </location>
</feature>
<gene>
    <name evidence="17" type="primary">LOC129324723</name>
</gene>
<dbReference type="Pfam" id="PF00168">
    <property type="entry name" value="C2"/>
    <property type="match status" value="1"/>
</dbReference>
<dbReference type="GO" id="GO:0005544">
    <property type="term" value="F:calcium-dependent phospholipid binding"/>
    <property type="evidence" value="ECO:0007669"/>
    <property type="project" value="TreeGrafter"/>
</dbReference>
<dbReference type="Pfam" id="PF18695">
    <property type="entry name" value="cPLA2_C2"/>
    <property type="match status" value="1"/>
</dbReference>
<evidence type="ECO:0000256" key="2">
    <source>
        <dbReference type="ARBA" id="ARBA00004170"/>
    </source>
</evidence>
<evidence type="ECO:0000256" key="9">
    <source>
        <dbReference type="ARBA" id="ARBA00022963"/>
    </source>
</evidence>
<keyword evidence="5 13" id="KW-0963">Cytoplasm</keyword>
<dbReference type="SUPFAM" id="SSF49562">
    <property type="entry name" value="C2 domain (Calcium/lipid-binding domain, CaLB)"/>
    <property type="match status" value="1"/>
</dbReference>
<dbReference type="PROSITE" id="PS50004">
    <property type="entry name" value="C2"/>
    <property type="match status" value="1"/>
</dbReference>
<dbReference type="InterPro" id="IPR000008">
    <property type="entry name" value="C2_dom"/>
</dbReference>
<evidence type="ECO:0000256" key="10">
    <source>
        <dbReference type="ARBA" id="ARBA00023098"/>
    </source>
</evidence>
<dbReference type="GO" id="GO:0016020">
    <property type="term" value="C:membrane"/>
    <property type="evidence" value="ECO:0007669"/>
    <property type="project" value="UniProtKB-SubCell"/>
</dbReference>
<comment type="cofactor">
    <cofactor evidence="1">
        <name>Ca(2+)</name>
        <dbReference type="ChEBI" id="CHEBI:29108"/>
    </cofactor>
</comment>
<dbReference type="InterPro" id="IPR040723">
    <property type="entry name" value="cPLA2_C2"/>
</dbReference>
<comment type="catalytic activity">
    <reaction evidence="13">
        <text>a 1,2-diacyl-sn-glycero-3-phosphocholine + H2O = a 1-acyl-sn-glycero-3-phosphocholine + a fatty acid + H(+)</text>
        <dbReference type="Rhea" id="RHEA:15801"/>
        <dbReference type="ChEBI" id="CHEBI:15377"/>
        <dbReference type="ChEBI" id="CHEBI:15378"/>
        <dbReference type="ChEBI" id="CHEBI:28868"/>
        <dbReference type="ChEBI" id="CHEBI:57643"/>
        <dbReference type="ChEBI" id="CHEBI:58168"/>
        <dbReference type="EC" id="3.1.1.4"/>
    </reaction>
</comment>
<evidence type="ECO:0000313" key="17">
    <source>
        <dbReference type="RefSeq" id="XP_054828079.1"/>
    </source>
</evidence>
<dbReference type="GeneID" id="129324723"/>
<reference evidence="17" key="1">
    <citation type="submission" date="2025-08" db="UniProtKB">
        <authorList>
            <consortium name="RefSeq"/>
        </authorList>
    </citation>
    <scope>IDENTIFICATION</scope>
    <source>
        <tissue evidence="17">Blood</tissue>
    </source>
</reference>
<keyword evidence="10 12" id="KW-0443">Lipid metabolism</keyword>
<dbReference type="PANTHER" id="PTHR10728">
    <property type="entry name" value="CYTOSOLIC PHOSPHOLIPASE A2"/>
    <property type="match status" value="1"/>
</dbReference>
<sequence>MDVSCNGPKTETFSCYMLSVKVIQAQHIPSKDLWTASDCYVSLWLPSSSNIHALTKTFPNSSNPVWNESFNFLIQPEVKNILELKLYDQDVVTKDDLLFTVVYDIAKIRPGDTVYENFIFNSEGQASLEVEFKMRSISCDFERLITNNILVAREVSCLEVQLDKWKTEERLKKHKNIVLLVNESFEEAQKVIQDSESFRFHCVKNWEPMLKVNMKSNSLGEKLFRDTAADCPGVLLKSLPEGKETKVALPLTKTEHLKVQLKVNNCLGALDVRLGCDLCEAERDFLHKRKNVVAAALKKVLRLDQELQGHEVPVLAIMATGGGARAMSAFYGHLFALQKLNLLDCVMYITGASGSTWTMRNLYEDASWSQKDLVSPIRKARKCVTRSKSSAFSMDALKHYDVKLQQRVQEGHSVSFTDLWSLIIDRMFHDELSESKLTNQQQAVNVGQNPLPIYVALNVKESSQSSLEFKEWCEFSPYEVGFPKYGGFISPEDFGSEFFMGRLIKTIPESKICFLEGIWSNIFSLNLMDVWNAAQSSYQFWQSLTPGKEKDDNKDNSPFENQLSVFKTTCFSPPNDLSNILNRVLTHRPIAESTPNFLRGLQLHKDYYQHKTFSAWQETKLDQFPNHLTPLEKELCLVDAGYFINTSCPPLLRKERDVDVILSFDYNLVETRFHSIENTGKCCEEKGIPFPKIVLSEEDRKNPKECYVFMDNENPEVPIVLHFPLVDNSFRKYKRPGIKRSSAEMAKGEMDLTSLKSPYRMTNLTYTEDDFDKLLNLSDYNIQNNSQLILQALQAAIERRKVSKKGRQLKSTSSY</sequence>
<dbReference type="Proteomes" id="UP001190640">
    <property type="component" value="Chromosome 2"/>
</dbReference>
<keyword evidence="7 12" id="KW-0378">Hydrolase</keyword>
<dbReference type="FunFam" id="2.60.40.150:FF:000030">
    <property type="entry name" value="Phospholipase A2"/>
    <property type="match status" value="1"/>
</dbReference>
<dbReference type="PANTHER" id="PTHR10728:SF32">
    <property type="entry name" value="CYTOSOLIC PHOSPHOLIPASE A2 BETA"/>
    <property type="match status" value="1"/>
</dbReference>
<dbReference type="RefSeq" id="XP_054828079.1">
    <property type="nucleotide sequence ID" value="XM_054972104.1"/>
</dbReference>
<evidence type="ECO:0000256" key="11">
    <source>
        <dbReference type="ARBA" id="ARBA00023136"/>
    </source>
</evidence>
<keyword evidence="11" id="KW-0472">Membrane</keyword>
<evidence type="ECO:0000313" key="16">
    <source>
        <dbReference type="Proteomes" id="UP001190640"/>
    </source>
</evidence>
<comment type="domain">
    <text evidence="13">The N-terminal C2 domain associates with lipid membranes upon calcium binding.</text>
</comment>
<accession>A0AA97KR94</accession>
<evidence type="ECO:0000256" key="1">
    <source>
        <dbReference type="ARBA" id="ARBA00001913"/>
    </source>
</evidence>
<evidence type="ECO:0000256" key="12">
    <source>
        <dbReference type="PROSITE-ProRule" id="PRU00555"/>
    </source>
</evidence>
<evidence type="ECO:0000256" key="7">
    <source>
        <dbReference type="ARBA" id="ARBA00022801"/>
    </source>
</evidence>
<dbReference type="InterPro" id="IPR016035">
    <property type="entry name" value="Acyl_Trfase/lysoPLipase"/>
</dbReference>
<keyword evidence="16" id="KW-1185">Reference proteome</keyword>
<dbReference type="AlphaFoldDB" id="A0AA97KR94"/>
<keyword evidence="8 13" id="KW-0106">Calcium</keyword>
<keyword evidence="9 12" id="KW-0442">Lipid degradation</keyword>
<dbReference type="InterPro" id="IPR041847">
    <property type="entry name" value="C2_cPLA2"/>
</dbReference>
<dbReference type="CDD" id="cd04036">
    <property type="entry name" value="C2_cPLA2"/>
    <property type="match status" value="1"/>
</dbReference>
<name>A0AA97KR94_EUBMA</name>
<evidence type="ECO:0000259" key="15">
    <source>
        <dbReference type="PROSITE" id="PS51210"/>
    </source>
</evidence>
<proteinExistence type="predicted"/>
<evidence type="ECO:0000256" key="4">
    <source>
        <dbReference type="ARBA" id="ARBA00013278"/>
    </source>
</evidence>
<keyword evidence="6 13" id="KW-0479">Metal-binding</keyword>
<dbReference type="FunFam" id="3.40.1090.10:FF:000002">
    <property type="entry name" value="Phospholipase A2"/>
    <property type="match status" value="1"/>
</dbReference>
<evidence type="ECO:0000259" key="14">
    <source>
        <dbReference type="PROSITE" id="PS50004"/>
    </source>
</evidence>
<dbReference type="SUPFAM" id="SSF52151">
    <property type="entry name" value="FabD/lysophospholipase-like"/>
    <property type="match status" value="1"/>
</dbReference>
<evidence type="ECO:0000256" key="5">
    <source>
        <dbReference type="ARBA" id="ARBA00022490"/>
    </source>
</evidence>
<dbReference type="Gene3D" id="3.40.1090.10">
    <property type="entry name" value="Cytosolic phospholipase A2 catalytic domain"/>
    <property type="match status" value="1"/>
</dbReference>
<dbReference type="KEGG" id="emc:129324723"/>
<dbReference type="GO" id="GO:0047498">
    <property type="term" value="F:calcium-dependent phospholipase A2 activity"/>
    <property type="evidence" value="ECO:0007669"/>
    <property type="project" value="TreeGrafter"/>
</dbReference>
<dbReference type="SMART" id="SM00022">
    <property type="entry name" value="PLAc"/>
    <property type="match status" value="1"/>
</dbReference>
<dbReference type="GO" id="GO:0005509">
    <property type="term" value="F:calcium ion binding"/>
    <property type="evidence" value="ECO:0007669"/>
    <property type="project" value="InterPro"/>
</dbReference>
<feature type="domain" description="C2" evidence="14">
    <location>
        <begin position="1"/>
        <end position="118"/>
    </location>
</feature>
<dbReference type="PROSITE" id="PS51210">
    <property type="entry name" value="PLA2C"/>
    <property type="match status" value="1"/>
</dbReference>